<keyword evidence="1" id="KW-0812">Transmembrane</keyword>
<evidence type="ECO:0000313" key="3">
    <source>
        <dbReference type="Proteomes" id="UP000182569"/>
    </source>
</evidence>
<gene>
    <name evidence="2" type="ORF">A7L45_09790</name>
</gene>
<keyword evidence="1" id="KW-0472">Membrane</keyword>
<feature type="transmembrane region" description="Helical" evidence="1">
    <location>
        <begin position="6"/>
        <end position="24"/>
    </location>
</feature>
<protein>
    <submittedName>
        <fullName evidence="2">Uncharacterized protein</fullName>
    </submittedName>
</protein>
<proteinExistence type="predicted"/>
<name>A0A1J0GHG7_9CLOT</name>
<keyword evidence="1" id="KW-1133">Transmembrane helix</keyword>
<dbReference type="RefSeq" id="WP_071612624.1">
    <property type="nucleotide sequence ID" value="NZ_CP015756.1"/>
</dbReference>
<evidence type="ECO:0000313" key="2">
    <source>
        <dbReference type="EMBL" id="APC40334.1"/>
    </source>
</evidence>
<keyword evidence="3" id="KW-1185">Reference proteome</keyword>
<organism evidence="2 3">
    <name type="scientific">Clostridium estertheticum subsp. estertheticum</name>
    <dbReference type="NCBI Taxonomy" id="1552"/>
    <lineage>
        <taxon>Bacteria</taxon>
        <taxon>Bacillati</taxon>
        <taxon>Bacillota</taxon>
        <taxon>Clostridia</taxon>
        <taxon>Eubacteriales</taxon>
        <taxon>Clostridiaceae</taxon>
        <taxon>Clostridium</taxon>
    </lineage>
</organism>
<evidence type="ECO:0000256" key="1">
    <source>
        <dbReference type="SAM" id="Phobius"/>
    </source>
</evidence>
<dbReference type="KEGG" id="ceu:A7L45_09790"/>
<dbReference type="AlphaFoldDB" id="A0A1J0GHG7"/>
<dbReference type="EMBL" id="CP015756">
    <property type="protein sequence ID" value="APC40334.1"/>
    <property type="molecule type" value="Genomic_DNA"/>
</dbReference>
<reference evidence="3" key="1">
    <citation type="journal article" date="2016" name="Front. Microbiol.">
        <title>Complete Genome Sequence of Clostridium estertheticum DSM 8809, a Microbe Identified in Spoiled Vacuum Packed Beef.</title>
        <authorList>
            <person name="Yu Z."/>
            <person name="Gunn L."/>
            <person name="Brennan E."/>
            <person name="Reid R."/>
            <person name="Wall P.G."/>
            <person name="Gaora O.P."/>
            <person name="Hurley D."/>
            <person name="Bolton D."/>
            <person name="Fanning S."/>
        </authorList>
    </citation>
    <scope>NUCLEOTIDE SEQUENCE [LARGE SCALE GENOMIC DNA]</scope>
    <source>
        <strain evidence="3">DSM 8809</strain>
    </source>
</reference>
<accession>A0A1J0GHG7</accession>
<sequence length="194" mass="21994">MSQVGFIIIFFSFIISVIIISLLIGKKRNKGAVKVEDANIQGQINELMKRVVSDSTGYKSVPIMTMQSNSSMIRESILNKLLSRAINNSVFNYTQSEKLILIYGNMKMFFVPAYGDDYTKEIKANLTRITQVGVGDLRKVKVNTSGSSIKLVYRHRKKILFCTLKQFYFPGASSISEREEFADFIRSFKNSVSN</sequence>
<dbReference type="STRING" id="1552.A7L45_09790"/>
<dbReference type="Proteomes" id="UP000182569">
    <property type="component" value="Chromosome"/>
</dbReference>